<protein>
    <submittedName>
        <fullName evidence="1">Uncharacterized protein</fullName>
    </submittedName>
</protein>
<accession>A0A0E9XV88</accession>
<dbReference type="InterPro" id="IPR036397">
    <property type="entry name" value="RNaseH_sf"/>
</dbReference>
<dbReference type="Gene3D" id="3.30.420.10">
    <property type="entry name" value="Ribonuclease H-like superfamily/Ribonuclease H"/>
    <property type="match status" value="1"/>
</dbReference>
<sequence>MGYSSRRPHRMPLLSAKNRKLRLQLARAQQNWTIEDWKNVVHCVYIYIYIFLRALCCPVKD</sequence>
<dbReference type="AlphaFoldDB" id="A0A0E9XV88"/>
<organism evidence="1">
    <name type="scientific">Anguilla anguilla</name>
    <name type="common">European freshwater eel</name>
    <name type="synonym">Muraena anguilla</name>
    <dbReference type="NCBI Taxonomy" id="7936"/>
    <lineage>
        <taxon>Eukaryota</taxon>
        <taxon>Metazoa</taxon>
        <taxon>Chordata</taxon>
        <taxon>Craniata</taxon>
        <taxon>Vertebrata</taxon>
        <taxon>Euteleostomi</taxon>
        <taxon>Actinopterygii</taxon>
        <taxon>Neopterygii</taxon>
        <taxon>Teleostei</taxon>
        <taxon>Anguilliformes</taxon>
        <taxon>Anguillidae</taxon>
        <taxon>Anguilla</taxon>
    </lineage>
</organism>
<proteinExistence type="predicted"/>
<dbReference type="EMBL" id="GBXM01002271">
    <property type="protein sequence ID" value="JAI06307.1"/>
    <property type="molecule type" value="Transcribed_RNA"/>
</dbReference>
<name>A0A0E9XV88_ANGAN</name>
<dbReference type="GO" id="GO:0003676">
    <property type="term" value="F:nucleic acid binding"/>
    <property type="evidence" value="ECO:0007669"/>
    <property type="project" value="InterPro"/>
</dbReference>
<evidence type="ECO:0000313" key="1">
    <source>
        <dbReference type="EMBL" id="JAI06307.1"/>
    </source>
</evidence>
<reference evidence="1" key="2">
    <citation type="journal article" date="2015" name="Fish Shellfish Immunol.">
        <title>Early steps in the European eel (Anguilla anguilla)-Vibrio vulnificus interaction in the gills: Role of the RtxA13 toxin.</title>
        <authorList>
            <person name="Callol A."/>
            <person name="Pajuelo D."/>
            <person name="Ebbesson L."/>
            <person name="Teles M."/>
            <person name="MacKenzie S."/>
            <person name="Amaro C."/>
        </authorList>
    </citation>
    <scope>NUCLEOTIDE SEQUENCE</scope>
</reference>
<reference evidence="1" key="1">
    <citation type="submission" date="2014-11" db="EMBL/GenBank/DDBJ databases">
        <authorList>
            <person name="Amaro Gonzalez C."/>
        </authorList>
    </citation>
    <scope>NUCLEOTIDE SEQUENCE</scope>
</reference>